<keyword evidence="2" id="KW-0472">Membrane</keyword>
<keyword evidence="2" id="KW-1133">Transmembrane helix</keyword>
<evidence type="ECO:0000256" key="1">
    <source>
        <dbReference type="SAM" id="MobiDB-lite"/>
    </source>
</evidence>
<accession>A0A7R9BR44</accession>
<feature type="transmembrane region" description="Helical" evidence="2">
    <location>
        <begin position="67"/>
        <end position="88"/>
    </location>
</feature>
<organism evidence="3">
    <name type="scientific">Notodromas monacha</name>
    <dbReference type="NCBI Taxonomy" id="399045"/>
    <lineage>
        <taxon>Eukaryota</taxon>
        <taxon>Metazoa</taxon>
        <taxon>Ecdysozoa</taxon>
        <taxon>Arthropoda</taxon>
        <taxon>Crustacea</taxon>
        <taxon>Oligostraca</taxon>
        <taxon>Ostracoda</taxon>
        <taxon>Podocopa</taxon>
        <taxon>Podocopida</taxon>
        <taxon>Cypridocopina</taxon>
        <taxon>Cypridoidea</taxon>
        <taxon>Cyprididae</taxon>
        <taxon>Notodromas</taxon>
    </lineage>
</organism>
<reference evidence="3" key="1">
    <citation type="submission" date="2020-11" db="EMBL/GenBank/DDBJ databases">
        <authorList>
            <person name="Tran Van P."/>
        </authorList>
    </citation>
    <scope>NUCLEOTIDE SEQUENCE</scope>
</reference>
<keyword evidence="4" id="KW-1185">Reference proteome</keyword>
<dbReference type="Proteomes" id="UP000678499">
    <property type="component" value="Unassembled WGS sequence"/>
</dbReference>
<evidence type="ECO:0000313" key="3">
    <source>
        <dbReference type="EMBL" id="CAD7278633.1"/>
    </source>
</evidence>
<keyword evidence="2" id="KW-0812">Transmembrane</keyword>
<proteinExistence type="predicted"/>
<name>A0A7R9BR44_9CRUS</name>
<dbReference type="EMBL" id="OA883336">
    <property type="protein sequence ID" value="CAD7278633.1"/>
    <property type="molecule type" value="Genomic_DNA"/>
</dbReference>
<feature type="compositionally biased region" description="Pro residues" evidence="1">
    <location>
        <begin position="135"/>
        <end position="144"/>
    </location>
</feature>
<protein>
    <submittedName>
        <fullName evidence="3">Uncharacterized protein</fullName>
    </submittedName>
</protein>
<gene>
    <name evidence="3" type="ORF">NMOB1V02_LOCUS6331</name>
</gene>
<dbReference type="AlphaFoldDB" id="A0A7R9BR44"/>
<sequence length="144" mass="15633">MLCGQHPASAVSPSPHQIAWYWDYDTLKTPSQRWVQNYFKTVLPNLVAGVRSRWTELRKRAGIESTLPVFGSVAVALAGIAGLGLYAYRSRTIVETARRTRSAAEPGCRGSESVDGVEETGRDRQVQRAQTQAPTPGPALAPGP</sequence>
<evidence type="ECO:0000313" key="4">
    <source>
        <dbReference type="Proteomes" id="UP000678499"/>
    </source>
</evidence>
<dbReference type="EMBL" id="CAJPEX010001299">
    <property type="protein sequence ID" value="CAG0918785.1"/>
    <property type="molecule type" value="Genomic_DNA"/>
</dbReference>
<evidence type="ECO:0000256" key="2">
    <source>
        <dbReference type="SAM" id="Phobius"/>
    </source>
</evidence>
<feature type="region of interest" description="Disordered" evidence="1">
    <location>
        <begin position="98"/>
        <end position="144"/>
    </location>
</feature>